<dbReference type="Proteomes" id="UP000004959">
    <property type="component" value="Chromosome"/>
</dbReference>
<evidence type="ECO:0000256" key="8">
    <source>
        <dbReference type="ARBA" id="ARBA00023204"/>
    </source>
</evidence>
<dbReference type="SUPFAM" id="SSF143517">
    <property type="entry name" value="TRCF domain-like"/>
    <property type="match status" value="1"/>
</dbReference>
<dbReference type="SMART" id="SM01058">
    <property type="entry name" value="CarD_TRCF"/>
    <property type="match status" value="1"/>
</dbReference>
<dbReference type="SMART" id="SM00982">
    <property type="entry name" value="TRCF"/>
    <property type="match status" value="1"/>
</dbReference>
<dbReference type="Pfam" id="PF02559">
    <property type="entry name" value="CarD_TRCF_RID"/>
    <property type="match status" value="1"/>
</dbReference>
<keyword evidence="1 9" id="KW-0963">Cytoplasm</keyword>
<dbReference type="PROSITE" id="PS51194">
    <property type="entry name" value="HELICASE_CTER"/>
    <property type="match status" value="1"/>
</dbReference>
<dbReference type="InterPro" id="IPR027417">
    <property type="entry name" value="P-loop_NTPase"/>
</dbReference>
<dbReference type="PANTHER" id="PTHR47964">
    <property type="entry name" value="ATP-DEPENDENT DNA HELICASE HOMOLOG RECG, CHLOROPLASTIC"/>
    <property type="match status" value="1"/>
</dbReference>
<dbReference type="Gene3D" id="3.40.50.300">
    <property type="entry name" value="P-loop containing nucleotide triphosphate hydrolases"/>
    <property type="match status" value="2"/>
</dbReference>
<evidence type="ECO:0000313" key="12">
    <source>
        <dbReference type="EMBL" id="EHN58446.1"/>
    </source>
</evidence>
<dbReference type="PANTHER" id="PTHR47964:SF1">
    <property type="entry name" value="ATP-DEPENDENT DNA HELICASE HOMOLOG RECG, CHLOROPLASTIC"/>
    <property type="match status" value="1"/>
</dbReference>
<evidence type="ECO:0000256" key="9">
    <source>
        <dbReference type="HAMAP-Rule" id="MF_00969"/>
    </source>
</evidence>
<keyword evidence="3 9" id="KW-0227">DNA damage</keyword>
<dbReference type="CDD" id="cd17991">
    <property type="entry name" value="DEXHc_TRCF"/>
    <property type="match status" value="1"/>
</dbReference>
<evidence type="ECO:0000256" key="6">
    <source>
        <dbReference type="ARBA" id="ARBA00022840"/>
    </source>
</evidence>
<name>G9WIZ7_9LACO</name>
<dbReference type="PROSITE" id="PS51192">
    <property type="entry name" value="HELICASE_ATP_BIND_1"/>
    <property type="match status" value="1"/>
</dbReference>
<comment type="caution">
    <text evidence="12">The sequence shown here is derived from an EMBL/GenBank/DDBJ whole genome shotgun (WGS) entry which is preliminary data.</text>
</comment>
<dbReference type="SUPFAM" id="SSF52540">
    <property type="entry name" value="P-loop containing nucleoside triphosphate hydrolases"/>
    <property type="match status" value="4"/>
</dbReference>
<feature type="domain" description="Helicase ATP-binding" evidence="10">
    <location>
        <begin position="648"/>
        <end position="810"/>
    </location>
</feature>
<dbReference type="InterPro" id="IPR037235">
    <property type="entry name" value="TRCF-like_C_D7"/>
</dbReference>
<comment type="similarity">
    <text evidence="9">In the N-terminal section; belongs to the UvrB family.</text>
</comment>
<evidence type="ECO:0000256" key="7">
    <source>
        <dbReference type="ARBA" id="ARBA00023125"/>
    </source>
</evidence>
<evidence type="ECO:0000256" key="2">
    <source>
        <dbReference type="ARBA" id="ARBA00022741"/>
    </source>
</evidence>
<keyword evidence="13" id="KW-1185">Reference proteome</keyword>
<comment type="function">
    <text evidence="9">Couples transcription and DNA repair by recognizing RNA polymerase (RNAP) stalled at DNA lesions. Mediates ATP-dependent release of RNAP and its truncated transcript from the DNA, and recruitment of nucleotide excision repair machinery to the damaged site.</text>
</comment>
<organism evidence="12 13">
    <name type="scientific">Oenococcus kitaharae DSM 17330</name>
    <dbReference type="NCBI Taxonomy" id="1045004"/>
    <lineage>
        <taxon>Bacteria</taxon>
        <taxon>Bacillati</taxon>
        <taxon>Bacillota</taxon>
        <taxon>Bacilli</taxon>
        <taxon>Lactobacillales</taxon>
        <taxon>Lactobacillaceae</taxon>
        <taxon>Oenococcus</taxon>
    </lineage>
</organism>
<proteinExistence type="inferred from homology"/>
<dbReference type="Pfam" id="PF17757">
    <property type="entry name" value="UvrB_inter"/>
    <property type="match status" value="1"/>
</dbReference>
<dbReference type="InterPro" id="IPR005118">
    <property type="entry name" value="TRCF_C"/>
</dbReference>
<dbReference type="HAMAP" id="MF_00969">
    <property type="entry name" value="TRCF"/>
    <property type="match status" value="1"/>
</dbReference>
<keyword evidence="2 9" id="KW-0547">Nucleotide-binding</keyword>
<evidence type="ECO:0000256" key="3">
    <source>
        <dbReference type="ARBA" id="ARBA00022763"/>
    </source>
</evidence>
<dbReference type="HOGENOM" id="CLU_005122_1_3_9"/>
<dbReference type="InterPro" id="IPR047112">
    <property type="entry name" value="RecG/Mfd"/>
</dbReference>
<dbReference type="GO" id="GO:0005524">
    <property type="term" value="F:ATP binding"/>
    <property type="evidence" value="ECO:0007669"/>
    <property type="project" value="UniProtKB-UniRule"/>
</dbReference>
<accession>G9WIZ7</accession>
<evidence type="ECO:0000256" key="4">
    <source>
        <dbReference type="ARBA" id="ARBA00022801"/>
    </source>
</evidence>
<dbReference type="Gene3D" id="3.90.1150.50">
    <property type="entry name" value="Transcription-repair-coupling factor, D7 domain"/>
    <property type="match status" value="1"/>
</dbReference>
<dbReference type="EMBL" id="AFVZ01000001">
    <property type="protein sequence ID" value="EHN58446.1"/>
    <property type="molecule type" value="Genomic_DNA"/>
</dbReference>
<dbReference type="Gene3D" id="3.40.50.11180">
    <property type="match status" value="1"/>
</dbReference>
<keyword evidence="8 9" id="KW-0234">DNA repair</keyword>
<comment type="subcellular location">
    <subcellularLocation>
        <location evidence="9">Cytoplasm</location>
    </subcellularLocation>
</comment>
<evidence type="ECO:0000259" key="11">
    <source>
        <dbReference type="PROSITE" id="PS51194"/>
    </source>
</evidence>
<dbReference type="InterPro" id="IPR001650">
    <property type="entry name" value="Helicase_C-like"/>
</dbReference>
<dbReference type="eggNOG" id="COG1197">
    <property type="taxonomic scope" value="Bacteria"/>
</dbReference>
<dbReference type="SMART" id="SM00487">
    <property type="entry name" value="DEXDc"/>
    <property type="match status" value="1"/>
</dbReference>
<dbReference type="EC" id="3.6.4.-" evidence="9"/>
<dbReference type="STRING" id="336988.NT96_04805"/>
<dbReference type="Pfam" id="PF00271">
    <property type="entry name" value="Helicase_C"/>
    <property type="match status" value="1"/>
</dbReference>
<dbReference type="SMART" id="SM00490">
    <property type="entry name" value="HELICc"/>
    <property type="match status" value="1"/>
</dbReference>
<keyword evidence="6 9" id="KW-0067">ATP-binding</keyword>
<protein>
    <recommendedName>
        <fullName evidence="9">Transcription-repair-coupling factor</fullName>
        <shortName evidence="9">TRCF</shortName>
        <ecNumber evidence="9">3.6.4.-</ecNumber>
    </recommendedName>
</protein>
<dbReference type="InterPro" id="IPR011545">
    <property type="entry name" value="DEAD/DEAH_box_helicase_dom"/>
</dbReference>
<dbReference type="InterPro" id="IPR003711">
    <property type="entry name" value="CarD-like/TRCF_RID"/>
</dbReference>
<dbReference type="InterPro" id="IPR036101">
    <property type="entry name" value="CarD-like/TRCF_RID_sf"/>
</dbReference>
<dbReference type="NCBIfam" id="TIGR00580">
    <property type="entry name" value="mfd"/>
    <property type="match status" value="1"/>
</dbReference>
<gene>
    <name evidence="9" type="primary">mfd</name>
    <name evidence="12" type="ORF">OKIT_0324</name>
</gene>
<dbReference type="Pfam" id="PF00270">
    <property type="entry name" value="DEAD"/>
    <property type="match status" value="1"/>
</dbReference>
<dbReference type="InterPro" id="IPR014001">
    <property type="entry name" value="Helicase_ATP-bd"/>
</dbReference>
<dbReference type="AlphaFoldDB" id="G9WIZ7"/>
<dbReference type="Gene3D" id="2.40.10.170">
    <property type="match status" value="1"/>
</dbReference>
<dbReference type="GO" id="GO:0003684">
    <property type="term" value="F:damaged DNA binding"/>
    <property type="evidence" value="ECO:0007669"/>
    <property type="project" value="InterPro"/>
</dbReference>
<dbReference type="GO" id="GO:0003678">
    <property type="term" value="F:DNA helicase activity"/>
    <property type="evidence" value="ECO:0007669"/>
    <property type="project" value="TreeGrafter"/>
</dbReference>
<dbReference type="Pfam" id="PF03461">
    <property type="entry name" value="TRCF"/>
    <property type="match status" value="1"/>
</dbReference>
<evidence type="ECO:0000259" key="10">
    <source>
        <dbReference type="PROSITE" id="PS51192"/>
    </source>
</evidence>
<keyword evidence="4 9" id="KW-0378">Hydrolase</keyword>
<feature type="domain" description="Helicase C-terminal" evidence="11">
    <location>
        <begin position="831"/>
        <end position="985"/>
    </location>
</feature>
<dbReference type="Gene3D" id="3.30.2060.10">
    <property type="entry name" value="Penicillin-binding protein 1b domain"/>
    <property type="match status" value="1"/>
</dbReference>
<dbReference type="InterPro" id="IPR041471">
    <property type="entry name" value="UvrB_inter"/>
</dbReference>
<evidence type="ECO:0000256" key="1">
    <source>
        <dbReference type="ARBA" id="ARBA00022490"/>
    </source>
</evidence>
<evidence type="ECO:0000313" key="13">
    <source>
        <dbReference type="Proteomes" id="UP000004959"/>
    </source>
</evidence>
<dbReference type="GO" id="GO:0005737">
    <property type="term" value="C:cytoplasm"/>
    <property type="evidence" value="ECO:0007669"/>
    <property type="project" value="UniProtKB-SubCell"/>
</dbReference>
<dbReference type="SUPFAM" id="SSF141259">
    <property type="entry name" value="CarD-like"/>
    <property type="match status" value="1"/>
</dbReference>
<dbReference type="GO" id="GO:0000716">
    <property type="term" value="P:transcription-coupled nucleotide-excision repair, DNA damage recognition"/>
    <property type="evidence" value="ECO:0007669"/>
    <property type="project" value="UniProtKB-UniRule"/>
</dbReference>
<comment type="similarity">
    <text evidence="9">In the C-terminal section; belongs to the helicase family. RecG subfamily.</text>
</comment>
<keyword evidence="5" id="KW-0347">Helicase</keyword>
<sequence length="1186" mass="133167">MSALTDFISRLPLTESIVLNQSSPDTAQLISGIDDTPKAALAAGVFVRLKAEKQKKNSLIITDTQFRADRLSGDLEALVGQDNVFEIQAEESLATETAIASRDADLSRVLALRAMQSNTPAMIVAPLVALTRRYPDPAVFRSAVLDLKKSDTYVQADLAGRLIEMGYRKEALAASPGEFAVRGEIVDIYPINMDSPVRLDCFDEELESMRTFDADSQKSLDKIQHVFVFPVSDFLLSQADFSTDLQTLQNAFIAYRDSLKGIEKKKITSFFDPLLARSRESGFDRGLLPFAEFFLTHSLLEYAKQDDLLFIDDFARINEQAKLQEEKDAQWMTDALKEFRLLPDLKIKLDATNLLKKSQQNITGKLQRFHNPKIFLSNLTRGLVGLAFTAKQTLLTRPMQQYFGQMPALKADVDSYRKREFTVVLAAASHERLLSLQRTLHDFDMNFAITDEVLPGTAQLQVSALSRGFELPDQKLVVLTEAELFAKVKKRIPRHATFSNAERITSYNQLKVGDYVVHVNHGIGRYEGLTTLEANGGKQDYLTLAYAQNAKIFVPITHLNLVQKYIGGDQGKVKINSLNSTDWAKTKHKVATKVEDIADDLIALYAKREAESGFAFSADDQAQDKFDNEFAYPETVDQLRSIKEIKSDMESAKPMDRLLVGDVGFGKTEVALRAAFKAIHDHKQVAFLTPTTILSQQHYETALERFSDFPDVRIAVLSRFNTPAQNKAAIKKIKDHQIDLVIGTHRLLSKDVVFDDLGLLIIDEEQRFGVKHKEKIKQLRASIDVLTLTATPIPRTLNMALVGARDLSVLETPPANRFPIQTYVLESNWPVVADAMEKEIGRGGQVFFLHNRVQDIERTVGEVQRLVPDANVGYIHGQMNETQLENVLMDFLNGVYDVLVTTTIIETGVDIPNVNTLIVENSQRFGLSQLYQLRGRIGRSNRLAYAYFTFPPDRQPTEDAQKRLEAIRDFTELGSGFKLAMRDLSIRGAGDLLGKQQHGFIDSVGYELYQQMLQEAVAARQGKHKKAIQTNAEIVLDIEALLPEDYVGDSSQKIEMYQRIRKSQNQAQFDEVRQDLIDRFGAIPQQVENLFALARLKNAADLANVVNLRGDGTQVRILFSKKASRALAGETVFKTLQDLPYKVRVKAIDDQLELTVILNKDPQLTYLGKITDYLESAAKEIQHAFG</sequence>
<dbReference type="PATRIC" id="fig|1045004.4.peg.323"/>
<keyword evidence="7 9" id="KW-0238">DNA-binding</keyword>
<reference evidence="12 13" key="1">
    <citation type="journal article" date="2012" name="PLoS ONE">
        <title>Functional divergence in the genus oenococcus as predicted by genome sequencing of the newly-described species, Oenococcus kitaharae.</title>
        <authorList>
            <person name="Borneman A.R."/>
            <person name="McCarthy J.M."/>
            <person name="Chambers P.J."/>
            <person name="Bartowsky E.J."/>
        </authorList>
    </citation>
    <scope>NUCLEOTIDE SEQUENCE [LARGE SCALE GENOMIC DNA]</scope>
    <source>
        <strain evidence="13">DSM17330</strain>
    </source>
</reference>
<evidence type="ECO:0000256" key="5">
    <source>
        <dbReference type="ARBA" id="ARBA00022806"/>
    </source>
</evidence>
<dbReference type="GO" id="GO:0006355">
    <property type="term" value="P:regulation of DNA-templated transcription"/>
    <property type="evidence" value="ECO:0007669"/>
    <property type="project" value="UniProtKB-UniRule"/>
</dbReference>
<dbReference type="GO" id="GO:0016787">
    <property type="term" value="F:hydrolase activity"/>
    <property type="evidence" value="ECO:0007669"/>
    <property type="project" value="UniProtKB-KW"/>
</dbReference>
<dbReference type="InterPro" id="IPR004576">
    <property type="entry name" value="Mfd"/>
</dbReference>